<feature type="domain" description="SCAN box" evidence="3">
    <location>
        <begin position="113"/>
        <end position="180"/>
    </location>
</feature>
<keyword evidence="5" id="KW-1185">Reference proteome</keyword>
<evidence type="ECO:0000313" key="5">
    <source>
        <dbReference type="Proteomes" id="UP000289886"/>
    </source>
</evidence>
<reference evidence="4 5" key="1">
    <citation type="submission" date="2019-01" db="EMBL/GenBank/DDBJ databases">
        <title>Draft Genome and Complete Hox-Cluster Characterization of the Sterlet Sturgeon (Acipenser ruthenus).</title>
        <authorList>
            <person name="Wei Q."/>
        </authorList>
    </citation>
    <scope>NUCLEOTIDE SEQUENCE [LARGE SCALE GENOMIC DNA]</scope>
    <source>
        <strain evidence="4">WHYD16114868_AA</strain>
        <tissue evidence="4">Blood</tissue>
    </source>
</reference>
<evidence type="ECO:0000256" key="1">
    <source>
        <dbReference type="SAM" id="MobiDB-lite"/>
    </source>
</evidence>
<dbReference type="GO" id="GO:0009166">
    <property type="term" value="P:nucleotide catabolic process"/>
    <property type="evidence" value="ECO:0007669"/>
    <property type="project" value="InterPro"/>
</dbReference>
<gene>
    <name evidence="4" type="ORF">EOD39_18997</name>
</gene>
<dbReference type="InterPro" id="IPR003309">
    <property type="entry name" value="SCAN_dom"/>
</dbReference>
<dbReference type="Gene3D" id="3.60.21.10">
    <property type="match status" value="1"/>
</dbReference>
<feature type="signal peptide" evidence="2">
    <location>
        <begin position="1"/>
        <end position="20"/>
    </location>
</feature>
<dbReference type="AlphaFoldDB" id="A0A444U2R3"/>
<sequence length="565" mass="62339">MDPEHFAAMMDLLCLTLTVAVHGGVKAPGSDPRLQQPIKMMAKDHPEAYLDVFEAMAISAQWPQGQWASYLLPQLMGKAQAAARTLSPSGMMDYPTLKVTILSRVGATPRGFRRKLREESFSEEEHLRTIAHRLRDYAMGWLNPDVTTKARLVVVIVVMRFLECLTPGSSLWVQLQAPSTLIQLVERYLAAEPMPAKPPGKASTPASSPVLAQGREKGLGRRGTQKLHGKKPVHGSVGHAGRWATSLRIAPLWDATSSMAPGTVGQLPPASVDGEGTGGSKNSVPGRDDGLSHSKGNHEFDFGVDILEELAPQMNFPWFLSNVYDKFTSQPLGRGAVSSILEWNSVKIGLMGLVEEEWLDTLGTVDKSNIDYVDYVVTANQLSKELRENGAELVIAMTHMKWCNDMRLASETKAVDLILGGHDHDYRVVVVNGTLIVKSGSDFRYLTKIDVVRNHDMTYKYGTQKVIIEKTFEEDPSVKKIVTEFTANLQYLLEEVLIQTEKDLDGCFSTVRKSESNLGNLIANAMLEATHADVALLNSDFPKLLGYNLDLIPEQNQGTEFLQIQ</sequence>
<dbReference type="Gene3D" id="3.90.780.10">
    <property type="entry name" value="5'-Nucleotidase, C-terminal domain"/>
    <property type="match status" value="1"/>
</dbReference>
<evidence type="ECO:0000259" key="3">
    <source>
        <dbReference type="PROSITE" id="PS50804"/>
    </source>
</evidence>
<organism evidence="4 5">
    <name type="scientific">Acipenser ruthenus</name>
    <name type="common">Sterlet sturgeon</name>
    <dbReference type="NCBI Taxonomy" id="7906"/>
    <lineage>
        <taxon>Eukaryota</taxon>
        <taxon>Metazoa</taxon>
        <taxon>Chordata</taxon>
        <taxon>Craniata</taxon>
        <taxon>Vertebrata</taxon>
        <taxon>Euteleostomi</taxon>
        <taxon>Actinopterygii</taxon>
        <taxon>Chondrostei</taxon>
        <taxon>Acipenseriformes</taxon>
        <taxon>Acipenseridae</taxon>
        <taxon>Acipenser</taxon>
    </lineage>
</organism>
<dbReference type="SUPFAM" id="SSF55816">
    <property type="entry name" value="5'-nucleotidase (syn. UDP-sugar hydrolase), C-terminal domain"/>
    <property type="match status" value="1"/>
</dbReference>
<accession>A0A444U2R3</accession>
<dbReference type="EMBL" id="SCEB01215442">
    <property type="protein sequence ID" value="RXM29493.1"/>
    <property type="molecule type" value="Genomic_DNA"/>
</dbReference>
<dbReference type="InterPro" id="IPR036907">
    <property type="entry name" value="5'-Nucleotdase_C_sf"/>
</dbReference>
<dbReference type="PANTHER" id="PTHR11575:SF48">
    <property type="entry name" value="5'-NUCLEOTIDASE"/>
    <property type="match status" value="1"/>
</dbReference>
<dbReference type="Gene3D" id="1.10.4020.10">
    <property type="entry name" value="DNA breaking-rejoining enzymes"/>
    <property type="match status" value="1"/>
</dbReference>
<dbReference type="InterPro" id="IPR006179">
    <property type="entry name" value="5_nucleotidase/apyrase"/>
</dbReference>
<keyword evidence="2" id="KW-0732">Signal</keyword>
<dbReference type="SUPFAM" id="SSF47353">
    <property type="entry name" value="Retrovirus capsid dimerization domain-like"/>
    <property type="match status" value="1"/>
</dbReference>
<evidence type="ECO:0000313" key="4">
    <source>
        <dbReference type="EMBL" id="RXM29493.1"/>
    </source>
</evidence>
<dbReference type="SUPFAM" id="SSF56300">
    <property type="entry name" value="Metallo-dependent phosphatases"/>
    <property type="match status" value="1"/>
</dbReference>
<feature type="region of interest" description="Disordered" evidence="1">
    <location>
        <begin position="194"/>
        <end position="238"/>
    </location>
</feature>
<dbReference type="GO" id="GO:0016787">
    <property type="term" value="F:hydrolase activity"/>
    <property type="evidence" value="ECO:0007669"/>
    <property type="project" value="InterPro"/>
</dbReference>
<proteinExistence type="predicted"/>
<feature type="compositionally biased region" description="Basic residues" evidence="1">
    <location>
        <begin position="223"/>
        <end position="233"/>
    </location>
</feature>
<dbReference type="Proteomes" id="UP000289886">
    <property type="component" value="Unassembled WGS sequence"/>
</dbReference>
<dbReference type="PANTHER" id="PTHR11575">
    <property type="entry name" value="5'-NUCLEOTIDASE-RELATED"/>
    <property type="match status" value="1"/>
</dbReference>
<dbReference type="InterPro" id="IPR038269">
    <property type="entry name" value="SCAN_sf"/>
</dbReference>
<dbReference type="InterPro" id="IPR029052">
    <property type="entry name" value="Metallo-depent_PP-like"/>
</dbReference>
<dbReference type="Pfam" id="PF02023">
    <property type="entry name" value="SCAN"/>
    <property type="match status" value="1"/>
</dbReference>
<feature type="compositionally biased region" description="Basic and acidic residues" evidence="1">
    <location>
        <begin position="286"/>
        <end position="295"/>
    </location>
</feature>
<protein>
    <submittedName>
        <fullName evidence="4">Protein 5NUC</fullName>
    </submittedName>
</protein>
<comment type="caution">
    <text evidence="4">The sequence shown here is derived from an EMBL/GenBank/DDBJ whole genome shotgun (WGS) entry which is preliminary data.</text>
</comment>
<dbReference type="PROSITE" id="PS50804">
    <property type="entry name" value="SCAN_BOX"/>
    <property type="match status" value="1"/>
</dbReference>
<feature type="chain" id="PRO_5019012911" evidence="2">
    <location>
        <begin position="21"/>
        <end position="565"/>
    </location>
</feature>
<name>A0A444U2R3_ACIRT</name>
<feature type="region of interest" description="Disordered" evidence="1">
    <location>
        <begin position="260"/>
        <end position="295"/>
    </location>
</feature>
<evidence type="ECO:0000256" key="2">
    <source>
        <dbReference type="SAM" id="SignalP"/>
    </source>
</evidence>